<accession>A0A0F9EFQ7</accession>
<sequence length="195" mass="21150">MFQSRKWSVLSLFVAVMLLVCLVPVGSVAGATFPSGEEIANAKAGDLVLQAGTYEIGEKSYQADYGTLVVPENRNKADSRLIQLPVIRIHATGESPAEPVFLMVGGPGAPNVSSAERLARIGLGDFPYAWLLKHHDFVMVGYRGVDGSVSLDCPEVMEALQVEEDLFSHENLEKLGKAYYAAFQRFTKEGVDIDG</sequence>
<feature type="non-terminal residue" evidence="1">
    <location>
        <position position="195"/>
    </location>
</feature>
<reference evidence="1" key="1">
    <citation type="journal article" date="2015" name="Nature">
        <title>Complex archaea that bridge the gap between prokaryotes and eukaryotes.</title>
        <authorList>
            <person name="Spang A."/>
            <person name="Saw J.H."/>
            <person name="Jorgensen S.L."/>
            <person name="Zaremba-Niedzwiedzka K."/>
            <person name="Martijn J."/>
            <person name="Lind A.E."/>
            <person name="van Eijk R."/>
            <person name="Schleper C."/>
            <person name="Guy L."/>
            <person name="Ettema T.J."/>
        </authorList>
    </citation>
    <scope>NUCLEOTIDE SEQUENCE</scope>
</reference>
<protein>
    <recommendedName>
        <fullName evidence="2">Alpha/beta hydrolase</fullName>
    </recommendedName>
</protein>
<comment type="caution">
    <text evidence="1">The sequence shown here is derived from an EMBL/GenBank/DDBJ whole genome shotgun (WGS) entry which is preliminary data.</text>
</comment>
<gene>
    <name evidence="1" type="ORF">LCGC14_2080090</name>
</gene>
<name>A0A0F9EFQ7_9ZZZZ</name>
<evidence type="ECO:0000313" key="1">
    <source>
        <dbReference type="EMBL" id="KKL72918.1"/>
    </source>
</evidence>
<evidence type="ECO:0008006" key="2">
    <source>
        <dbReference type="Google" id="ProtNLM"/>
    </source>
</evidence>
<dbReference type="EMBL" id="LAZR01025121">
    <property type="protein sequence ID" value="KKL72918.1"/>
    <property type="molecule type" value="Genomic_DNA"/>
</dbReference>
<dbReference type="AlphaFoldDB" id="A0A0F9EFQ7"/>
<proteinExistence type="predicted"/>
<organism evidence="1">
    <name type="scientific">marine sediment metagenome</name>
    <dbReference type="NCBI Taxonomy" id="412755"/>
    <lineage>
        <taxon>unclassified sequences</taxon>
        <taxon>metagenomes</taxon>
        <taxon>ecological metagenomes</taxon>
    </lineage>
</organism>